<dbReference type="Gramene" id="EOY07116">
    <property type="protein sequence ID" value="EOY07116"/>
    <property type="gene ID" value="TCM_021627"/>
</dbReference>
<gene>
    <name evidence="1" type="ORF">TCM_021627</name>
</gene>
<dbReference type="Proteomes" id="UP000026915">
    <property type="component" value="Chromosome 5"/>
</dbReference>
<evidence type="ECO:0000313" key="2">
    <source>
        <dbReference type="Proteomes" id="UP000026915"/>
    </source>
</evidence>
<dbReference type="EMBL" id="CM001883">
    <property type="protein sequence ID" value="EOY07116.1"/>
    <property type="molecule type" value="Genomic_DNA"/>
</dbReference>
<keyword evidence="2" id="KW-1185">Reference proteome</keyword>
<accession>A0A061EQJ9</accession>
<dbReference type="HOGENOM" id="CLU_2659496_0_0_1"/>
<dbReference type="AlphaFoldDB" id="A0A061EQJ9"/>
<sequence length="76" mass="8388">MKHTGLIKSLLGYPSTSQLMICRFMETLNESVKAQELDEGFKASGFRLQPSAFSLPLSTDPFDLSKIPNKPISIGK</sequence>
<protein>
    <submittedName>
        <fullName evidence="1">Uncharacterized protein</fullName>
    </submittedName>
</protein>
<evidence type="ECO:0000313" key="1">
    <source>
        <dbReference type="EMBL" id="EOY07116.1"/>
    </source>
</evidence>
<organism evidence="1 2">
    <name type="scientific">Theobroma cacao</name>
    <name type="common">Cacao</name>
    <name type="synonym">Cocoa</name>
    <dbReference type="NCBI Taxonomy" id="3641"/>
    <lineage>
        <taxon>Eukaryota</taxon>
        <taxon>Viridiplantae</taxon>
        <taxon>Streptophyta</taxon>
        <taxon>Embryophyta</taxon>
        <taxon>Tracheophyta</taxon>
        <taxon>Spermatophyta</taxon>
        <taxon>Magnoliopsida</taxon>
        <taxon>eudicotyledons</taxon>
        <taxon>Gunneridae</taxon>
        <taxon>Pentapetalae</taxon>
        <taxon>rosids</taxon>
        <taxon>malvids</taxon>
        <taxon>Malvales</taxon>
        <taxon>Malvaceae</taxon>
        <taxon>Byttnerioideae</taxon>
        <taxon>Theobroma</taxon>
    </lineage>
</organism>
<name>A0A061EQJ9_THECC</name>
<reference evidence="1 2" key="1">
    <citation type="journal article" date="2013" name="Genome Biol.">
        <title>The genome sequence of the most widely cultivated cacao type and its use to identify candidate genes regulating pod color.</title>
        <authorList>
            <person name="Motamayor J.C."/>
            <person name="Mockaitis K."/>
            <person name="Schmutz J."/>
            <person name="Haiminen N."/>
            <person name="Iii D.L."/>
            <person name="Cornejo O."/>
            <person name="Findley S.D."/>
            <person name="Zheng P."/>
            <person name="Utro F."/>
            <person name="Royaert S."/>
            <person name="Saski C."/>
            <person name="Jenkins J."/>
            <person name="Podicheti R."/>
            <person name="Zhao M."/>
            <person name="Scheffler B.E."/>
            <person name="Stack J.C."/>
            <person name="Feltus F.A."/>
            <person name="Mustiga G.M."/>
            <person name="Amores F."/>
            <person name="Phillips W."/>
            <person name="Marelli J.P."/>
            <person name="May G.D."/>
            <person name="Shapiro H."/>
            <person name="Ma J."/>
            <person name="Bustamante C.D."/>
            <person name="Schnell R.J."/>
            <person name="Main D."/>
            <person name="Gilbert D."/>
            <person name="Parida L."/>
            <person name="Kuhn D.N."/>
        </authorList>
    </citation>
    <scope>NUCLEOTIDE SEQUENCE [LARGE SCALE GENOMIC DNA]</scope>
    <source>
        <strain evidence="2">cv. Matina 1-6</strain>
    </source>
</reference>
<proteinExistence type="predicted"/>
<dbReference type="InParanoid" id="A0A061EQJ9"/>